<dbReference type="EMBL" id="DSAC01000095">
    <property type="protein sequence ID" value="HHO74483.1"/>
    <property type="molecule type" value="Genomic_DNA"/>
</dbReference>
<dbReference type="PROSITE" id="PS50197">
    <property type="entry name" value="BEACH"/>
    <property type="match status" value="1"/>
</dbReference>
<accession>A0A7C5SXT9</accession>
<reference evidence="2" key="1">
    <citation type="journal article" date="2020" name="mSystems">
        <title>Genome- and Community-Level Interaction Insights into Carbon Utilization and Element Cycling Functions of Hydrothermarchaeota in Hydrothermal Sediment.</title>
        <authorList>
            <person name="Zhou Z."/>
            <person name="Liu Y."/>
            <person name="Xu W."/>
            <person name="Pan J."/>
            <person name="Luo Z.H."/>
            <person name="Li M."/>
        </authorList>
    </citation>
    <scope>NUCLEOTIDE SEQUENCE [LARGE SCALE GENOMIC DNA]</scope>
    <source>
        <strain evidence="2">SpSt-114</strain>
    </source>
</reference>
<name>A0A7C5SXT9_9AQUI</name>
<dbReference type="InterPro" id="IPR025681">
    <property type="entry name" value="COOH-NH2_lig"/>
</dbReference>
<evidence type="ECO:0000313" key="2">
    <source>
        <dbReference type="EMBL" id="HHO74483.1"/>
    </source>
</evidence>
<sequence length="367" mass="41307">MYKTAVVWEGVIYKEIVLNNLLYVDGDVFLDREYLPDKTVIVARRGTHLHGICGVEGELDLGWVRLIGSGHSCPGLPKYRGSNFEGTLWLKDGSSVILVVSEELWEERWEEVKRFLFSVGLAYYEDSALYCQSASVLLGGDPEFEVCADGIILPAYFFPIFEGLSSPIGTDGNSTIAELRPAPTSSPEQYVKNFMSLAEKVGEEGILLSVKGDAYPLGGHIHVGSYDEYVVEVLRDKVEEFIFVLDDFVGRVLLPTSGTARGEYARLGAYELKPYGWEYRTPPSSFYADLKMVRVTYKLVKGLVEALLREGKLSYRTLDDGRAREEEYYRFLTKEETTYFLAFPQRWARGEISPFVPVKNLAATVGR</sequence>
<protein>
    <recommendedName>
        <fullName evidence="1">BEACH domain-containing protein</fullName>
    </recommendedName>
</protein>
<gene>
    <name evidence="2" type="ORF">ENN04_07635</name>
</gene>
<evidence type="ECO:0000259" key="1">
    <source>
        <dbReference type="PROSITE" id="PS50197"/>
    </source>
</evidence>
<comment type="caution">
    <text evidence="2">The sequence shown here is derived from an EMBL/GenBank/DDBJ whole genome shotgun (WGS) entry which is preliminary data.</text>
</comment>
<organism evidence="2">
    <name type="scientific">Thermocrinis ruber</name>
    <dbReference type="NCBI Taxonomy" id="75906"/>
    <lineage>
        <taxon>Bacteria</taxon>
        <taxon>Pseudomonadati</taxon>
        <taxon>Aquificota</taxon>
        <taxon>Aquificia</taxon>
        <taxon>Aquificales</taxon>
        <taxon>Aquificaceae</taxon>
        <taxon>Thermocrinis</taxon>
    </lineage>
</organism>
<feature type="domain" description="BEACH" evidence="1">
    <location>
        <begin position="332"/>
        <end position="367"/>
    </location>
</feature>
<dbReference type="Pfam" id="PF14395">
    <property type="entry name" value="COOH-NH2_lig"/>
    <property type="match status" value="1"/>
</dbReference>
<dbReference type="InterPro" id="IPR000409">
    <property type="entry name" value="BEACH_dom"/>
</dbReference>
<proteinExistence type="predicted"/>
<dbReference type="AlphaFoldDB" id="A0A7C5SXT9"/>